<comment type="subcellular location">
    <subcellularLocation>
        <location evidence="1 9">Cell membrane</location>
        <topology evidence="1 9">Multi-pass membrane protein</topology>
    </subcellularLocation>
</comment>
<feature type="transmembrane region" description="Helical" evidence="9">
    <location>
        <begin position="359"/>
        <end position="377"/>
    </location>
</feature>
<protein>
    <recommendedName>
        <fullName evidence="9">Branched-chain amino acid transport system carrier protein</fullName>
    </recommendedName>
</protein>
<feature type="transmembrane region" description="Helical" evidence="9">
    <location>
        <begin position="424"/>
        <end position="447"/>
    </location>
</feature>
<dbReference type="PATRIC" id="fig|1122151.5.peg.1604"/>
<evidence type="ECO:0000256" key="7">
    <source>
        <dbReference type="ARBA" id="ARBA00022989"/>
    </source>
</evidence>
<evidence type="ECO:0000256" key="1">
    <source>
        <dbReference type="ARBA" id="ARBA00004651"/>
    </source>
</evidence>
<organism evidence="10 11">
    <name type="scientific">Companilactobacillus paralimentarius DSM 13238 = JCM 10415</name>
    <dbReference type="NCBI Taxonomy" id="1122151"/>
    <lineage>
        <taxon>Bacteria</taxon>
        <taxon>Bacillati</taxon>
        <taxon>Bacillota</taxon>
        <taxon>Bacilli</taxon>
        <taxon>Lactobacillales</taxon>
        <taxon>Lactobacillaceae</taxon>
        <taxon>Companilactobacillus</taxon>
    </lineage>
</organism>
<feature type="transmembrane region" description="Helical" evidence="9">
    <location>
        <begin position="212"/>
        <end position="232"/>
    </location>
</feature>
<reference evidence="10 11" key="1">
    <citation type="journal article" date="2015" name="Genome Announc.">
        <title>Expanding the biotechnology potential of lactobacilli through comparative genomics of 213 strains and associated genera.</title>
        <authorList>
            <person name="Sun Z."/>
            <person name="Harris H.M."/>
            <person name="McCann A."/>
            <person name="Guo C."/>
            <person name="Argimon S."/>
            <person name="Zhang W."/>
            <person name="Yang X."/>
            <person name="Jeffery I.B."/>
            <person name="Cooney J.C."/>
            <person name="Kagawa T.F."/>
            <person name="Liu W."/>
            <person name="Song Y."/>
            <person name="Salvetti E."/>
            <person name="Wrobel A."/>
            <person name="Rasinkangas P."/>
            <person name="Parkhill J."/>
            <person name="Rea M.C."/>
            <person name="O'Sullivan O."/>
            <person name="Ritari J."/>
            <person name="Douillard F.P."/>
            <person name="Paul Ross R."/>
            <person name="Yang R."/>
            <person name="Briner A.E."/>
            <person name="Felis G.E."/>
            <person name="de Vos W.M."/>
            <person name="Barrangou R."/>
            <person name="Klaenhammer T.R."/>
            <person name="Caufield P.W."/>
            <person name="Cui Y."/>
            <person name="Zhang H."/>
            <person name="O'Toole P.W."/>
        </authorList>
    </citation>
    <scope>NUCLEOTIDE SEQUENCE [LARGE SCALE GENOMIC DNA]</scope>
    <source>
        <strain evidence="10 11">DSM 13238</strain>
    </source>
</reference>
<keyword evidence="6 9" id="KW-0029">Amino-acid transport</keyword>
<name>A0A0R1PH38_9LACO</name>
<feature type="transmembrane region" description="Helical" evidence="9">
    <location>
        <begin position="160"/>
        <end position="180"/>
    </location>
</feature>
<feature type="transmembrane region" description="Helical" evidence="9">
    <location>
        <begin position="91"/>
        <end position="109"/>
    </location>
</feature>
<dbReference type="PANTHER" id="PTHR30588">
    <property type="entry name" value="BRANCHED-CHAIN AMINO ACID TRANSPORT SYSTEM 2 CARRIER PROTEIN"/>
    <property type="match status" value="1"/>
</dbReference>
<evidence type="ECO:0000313" key="11">
    <source>
        <dbReference type="Proteomes" id="UP000051908"/>
    </source>
</evidence>
<dbReference type="AlphaFoldDB" id="A0A0R1PH38"/>
<dbReference type="GO" id="GO:0015190">
    <property type="term" value="F:L-leucine transmembrane transporter activity"/>
    <property type="evidence" value="ECO:0007669"/>
    <property type="project" value="TreeGrafter"/>
</dbReference>
<dbReference type="GO" id="GO:0015818">
    <property type="term" value="P:isoleucine transport"/>
    <property type="evidence" value="ECO:0007669"/>
    <property type="project" value="TreeGrafter"/>
</dbReference>
<comment type="caution">
    <text evidence="10">The sequence shown here is derived from an EMBL/GenBank/DDBJ whole genome shotgun (WGS) entry which is preliminary data.</text>
</comment>
<dbReference type="PANTHER" id="PTHR30588:SF0">
    <property type="entry name" value="BRANCHED-CHAIN AMINO ACID PERMEASE BRNQ"/>
    <property type="match status" value="1"/>
</dbReference>
<keyword evidence="11" id="KW-1185">Reference proteome</keyword>
<keyword evidence="4" id="KW-1003">Cell membrane</keyword>
<dbReference type="InterPro" id="IPR004685">
    <property type="entry name" value="Brnchd-chn_aa_trnsp_Livcs"/>
</dbReference>
<comment type="similarity">
    <text evidence="2 9">Belongs to the branched chain amino acid transporter family.</text>
</comment>
<sequence>MSLVKRVKQMKTKLTWRSLFFIGSMLFGLFFGAGNLIFPVYLGQQAGKNVGLAIIGLLITGVGLPLLGVASMGITGSNSVFDLAGKVNRPFAYVFTILLYMTMGPLFAIPRLATISFQLGIAPFVDKGHQSLVLLIFSAIFFVVTWLLSRKPSKLMTYVGKWLTPIFLVLLGILIVTAFIKPMGNLQAVPQNQYATSPILTGFTEGYNTMDALASLAFGVVVIDTIKSLGITHPGQIAKDTIKSGVISVVIMGVIYGFLALIGTMSVAKLPLASNGGVTLAQVFNYYFGSFGSLLLALIAIIACLKTSIGLTTAFGETAEEMFPKFKYQITLIVVGVISFLIANIGLTKLINYSTPVLMFLYPLAIVLIIVAVLTPLIGESRWIFGLTTLFTVIPSLFAGVEALPETLKSSSFIQTVLHWNSYLPLASLGLGWVIPALVGLVLGFMINKYQERN</sequence>
<feature type="transmembrane region" description="Helical" evidence="9">
    <location>
        <begin position="326"/>
        <end position="347"/>
    </location>
</feature>
<feature type="transmembrane region" description="Helical" evidence="9">
    <location>
        <begin position="20"/>
        <end position="38"/>
    </location>
</feature>
<evidence type="ECO:0000256" key="4">
    <source>
        <dbReference type="ARBA" id="ARBA00022475"/>
    </source>
</evidence>
<feature type="transmembrane region" description="Helical" evidence="9">
    <location>
        <begin position="129"/>
        <end position="148"/>
    </location>
</feature>
<dbReference type="Pfam" id="PF05525">
    <property type="entry name" value="Branch_AA_trans"/>
    <property type="match status" value="1"/>
</dbReference>
<feature type="transmembrane region" description="Helical" evidence="9">
    <location>
        <begin position="50"/>
        <end position="70"/>
    </location>
</feature>
<evidence type="ECO:0000313" key="10">
    <source>
        <dbReference type="EMBL" id="KRL31767.1"/>
    </source>
</evidence>
<feature type="transmembrane region" description="Helical" evidence="9">
    <location>
        <begin position="286"/>
        <end position="305"/>
    </location>
</feature>
<dbReference type="GO" id="GO:0005886">
    <property type="term" value="C:plasma membrane"/>
    <property type="evidence" value="ECO:0007669"/>
    <property type="project" value="UniProtKB-SubCell"/>
</dbReference>
<dbReference type="EMBL" id="AZES01000029">
    <property type="protein sequence ID" value="KRL31767.1"/>
    <property type="molecule type" value="Genomic_DNA"/>
</dbReference>
<evidence type="ECO:0000256" key="8">
    <source>
        <dbReference type="ARBA" id="ARBA00023136"/>
    </source>
</evidence>
<dbReference type="GO" id="GO:0015820">
    <property type="term" value="P:L-leucine transport"/>
    <property type="evidence" value="ECO:0007669"/>
    <property type="project" value="TreeGrafter"/>
</dbReference>
<evidence type="ECO:0000256" key="5">
    <source>
        <dbReference type="ARBA" id="ARBA00022692"/>
    </source>
</evidence>
<keyword evidence="3 9" id="KW-0813">Transport</keyword>
<comment type="function">
    <text evidence="9">Component of the transport system for branched-chain amino acids.</text>
</comment>
<evidence type="ECO:0000256" key="2">
    <source>
        <dbReference type="ARBA" id="ARBA00008540"/>
    </source>
</evidence>
<keyword evidence="5 9" id="KW-0812">Transmembrane</keyword>
<dbReference type="GO" id="GO:0015188">
    <property type="term" value="F:L-isoleucine transmembrane transporter activity"/>
    <property type="evidence" value="ECO:0007669"/>
    <property type="project" value="TreeGrafter"/>
</dbReference>
<evidence type="ECO:0000256" key="9">
    <source>
        <dbReference type="RuleBase" id="RU362122"/>
    </source>
</evidence>
<keyword evidence="7 9" id="KW-1133">Transmembrane helix</keyword>
<dbReference type="GO" id="GO:0005304">
    <property type="term" value="F:L-valine transmembrane transporter activity"/>
    <property type="evidence" value="ECO:0007669"/>
    <property type="project" value="TreeGrafter"/>
</dbReference>
<feature type="transmembrane region" description="Helical" evidence="9">
    <location>
        <begin position="244"/>
        <end position="266"/>
    </location>
</feature>
<keyword evidence="8 9" id="KW-0472">Membrane</keyword>
<gene>
    <name evidence="10" type="ORF">FD33_GL001548</name>
</gene>
<dbReference type="Proteomes" id="UP000051908">
    <property type="component" value="Unassembled WGS sequence"/>
</dbReference>
<dbReference type="Gene3D" id="1.20.1740.10">
    <property type="entry name" value="Amino acid/polyamine transporter I"/>
    <property type="match status" value="1"/>
</dbReference>
<proteinExistence type="inferred from homology"/>
<accession>A0A0R1PH38</accession>
<dbReference type="NCBIfam" id="TIGR00796">
    <property type="entry name" value="livcs"/>
    <property type="match status" value="1"/>
</dbReference>
<feature type="transmembrane region" description="Helical" evidence="9">
    <location>
        <begin position="384"/>
        <end position="404"/>
    </location>
</feature>
<evidence type="ECO:0000256" key="3">
    <source>
        <dbReference type="ARBA" id="ARBA00022448"/>
    </source>
</evidence>
<evidence type="ECO:0000256" key="6">
    <source>
        <dbReference type="ARBA" id="ARBA00022970"/>
    </source>
</evidence>